<dbReference type="Proteomes" id="UP001498398">
    <property type="component" value="Unassembled WGS sequence"/>
</dbReference>
<protein>
    <submittedName>
        <fullName evidence="3">Uncharacterized protein</fullName>
    </submittedName>
</protein>
<organism evidence="3 4">
    <name type="scientific">Marasmiellus scandens</name>
    <dbReference type="NCBI Taxonomy" id="2682957"/>
    <lineage>
        <taxon>Eukaryota</taxon>
        <taxon>Fungi</taxon>
        <taxon>Dikarya</taxon>
        <taxon>Basidiomycota</taxon>
        <taxon>Agaricomycotina</taxon>
        <taxon>Agaricomycetes</taxon>
        <taxon>Agaricomycetidae</taxon>
        <taxon>Agaricales</taxon>
        <taxon>Marasmiineae</taxon>
        <taxon>Omphalotaceae</taxon>
        <taxon>Marasmiellus</taxon>
    </lineage>
</organism>
<reference evidence="3 4" key="1">
    <citation type="submission" date="2024-01" db="EMBL/GenBank/DDBJ databases">
        <title>A draft genome for the cacao thread blight pathogen Marasmiellus scandens.</title>
        <authorList>
            <person name="Baruah I.K."/>
            <person name="Leung J."/>
            <person name="Bukari Y."/>
            <person name="Amoako-Attah I."/>
            <person name="Meinhardt L.W."/>
            <person name="Bailey B.A."/>
            <person name="Cohen S.P."/>
        </authorList>
    </citation>
    <scope>NUCLEOTIDE SEQUENCE [LARGE SCALE GENOMIC DNA]</scope>
    <source>
        <strain evidence="3 4">GH-19</strain>
    </source>
</reference>
<dbReference type="EMBL" id="JBANRG010000015">
    <property type="protein sequence ID" value="KAK7460469.1"/>
    <property type="molecule type" value="Genomic_DNA"/>
</dbReference>
<feature type="compositionally biased region" description="Low complexity" evidence="1">
    <location>
        <begin position="94"/>
        <end position="109"/>
    </location>
</feature>
<evidence type="ECO:0000313" key="3">
    <source>
        <dbReference type="EMBL" id="KAK7460469.1"/>
    </source>
</evidence>
<gene>
    <name evidence="3" type="ORF">VKT23_009190</name>
    <name evidence="2" type="ORF">VKT23_016450</name>
</gene>
<evidence type="ECO:0000256" key="1">
    <source>
        <dbReference type="SAM" id="MobiDB-lite"/>
    </source>
</evidence>
<proteinExistence type="predicted"/>
<name>A0ABR1JKP2_9AGAR</name>
<feature type="compositionally biased region" description="Low complexity" evidence="1">
    <location>
        <begin position="127"/>
        <end position="141"/>
    </location>
</feature>
<accession>A0ABR1JKP2</accession>
<feature type="region of interest" description="Disordered" evidence="1">
    <location>
        <begin position="79"/>
        <end position="150"/>
    </location>
</feature>
<comment type="caution">
    <text evidence="3">The sequence shown here is derived from an EMBL/GenBank/DDBJ whole genome shotgun (WGS) entry which is preliminary data.</text>
</comment>
<sequence>MALSIQEIHINLARAPALATAFGNRFPDADSDEDAPQLTEDLDALTVINDVDHDLSKTQVRRPSSKLYTSSQGVDLASYADRLRASSPSPDQNSPMPSSLFSSRSSTASCKSGITPSSQHSYPYPKSLMSSSGPSSLTGRGRTSELRPISNAIAEMTRVKSVPDGYGYVRKDM</sequence>
<feature type="compositionally biased region" description="Polar residues" evidence="1">
    <location>
        <begin position="110"/>
        <end position="121"/>
    </location>
</feature>
<evidence type="ECO:0000313" key="4">
    <source>
        <dbReference type="Proteomes" id="UP001498398"/>
    </source>
</evidence>
<dbReference type="EMBL" id="JBANRG010000061">
    <property type="protein sequence ID" value="KAK7441788.1"/>
    <property type="molecule type" value="Genomic_DNA"/>
</dbReference>
<evidence type="ECO:0000313" key="2">
    <source>
        <dbReference type="EMBL" id="KAK7441788.1"/>
    </source>
</evidence>
<keyword evidence="4" id="KW-1185">Reference proteome</keyword>